<organism evidence="1 2">
    <name type="scientific">Candidatus Enterococcus avicola</name>
    <dbReference type="NCBI Taxonomy" id="2838561"/>
    <lineage>
        <taxon>Bacteria</taxon>
        <taxon>Bacillati</taxon>
        <taxon>Bacillota</taxon>
        <taxon>Bacilli</taxon>
        <taxon>Lactobacillales</taxon>
        <taxon>Enterococcaceae</taxon>
        <taxon>Enterococcus</taxon>
    </lineage>
</organism>
<accession>A0A9D2JGY8</accession>
<dbReference type="Proteomes" id="UP000824063">
    <property type="component" value="Unassembled WGS sequence"/>
</dbReference>
<name>A0A9D2JGY8_9ENTE</name>
<protein>
    <submittedName>
        <fullName evidence="1">Phage terminase small subunit P27 family</fullName>
    </submittedName>
</protein>
<dbReference type="Pfam" id="PF05119">
    <property type="entry name" value="Terminase_4"/>
    <property type="match status" value="1"/>
</dbReference>
<comment type="caution">
    <text evidence="1">The sequence shown here is derived from an EMBL/GenBank/DDBJ whole genome shotgun (WGS) entry which is preliminary data.</text>
</comment>
<gene>
    <name evidence="1" type="ORF">IAA20_00180</name>
</gene>
<evidence type="ECO:0000313" key="2">
    <source>
        <dbReference type="Proteomes" id="UP000824063"/>
    </source>
</evidence>
<reference evidence="1" key="1">
    <citation type="journal article" date="2021" name="PeerJ">
        <title>Extensive microbial diversity within the chicken gut microbiome revealed by metagenomics and culture.</title>
        <authorList>
            <person name="Gilroy R."/>
            <person name="Ravi A."/>
            <person name="Getino M."/>
            <person name="Pursley I."/>
            <person name="Horton D.L."/>
            <person name="Alikhan N.F."/>
            <person name="Baker D."/>
            <person name="Gharbi K."/>
            <person name="Hall N."/>
            <person name="Watson M."/>
            <person name="Adriaenssens E.M."/>
            <person name="Foster-Nyarko E."/>
            <person name="Jarju S."/>
            <person name="Secka A."/>
            <person name="Antonio M."/>
            <person name="Oren A."/>
            <person name="Chaudhuri R.R."/>
            <person name="La Ragione R."/>
            <person name="Hildebrand F."/>
            <person name="Pallen M.J."/>
        </authorList>
    </citation>
    <scope>NUCLEOTIDE SEQUENCE</scope>
    <source>
        <strain evidence="1">CHK172-16539</strain>
    </source>
</reference>
<dbReference type="InterPro" id="IPR006448">
    <property type="entry name" value="Phage_term_ssu_P27"/>
</dbReference>
<dbReference type="EMBL" id="DXBN01000005">
    <property type="protein sequence ID" value="HIZ52347.1"/>
    <property type="molecule type" value="Genomic_DNA"/>
</dbReference>
<reference evidence="1" key="2">
    <citation type="submission" date="2021-04" db="EMBL/GenBank/DDBJ databases">
        <authorList>
            <person name="Gilroy R."/>
        </authorList>
    </citation>
    <scope>NUCLEOTIDE SEQUENCE</scope>
    <source>
        <strain evidence="1">CHK172-16539</strain>
    </source>
</reference>
<proteinExistence type="predicted"/>
<dbReference type="NCBIfam" id="TIGR01558">
    <property type="entry name" value="sm_term_P27"/>
    <property type="match status" value="1"/>
</dbReference>
<evidence type="ECO:0000313" key="1">
    <source>
        <dbReference type="EMBL" id="HIZ52347.1"/>
    </source>
</evidence>
<dbReference type="AlphaFoldDB" id="A0A9D2JGY8"/>
<sequence length="159" mass="18185">MAGRNKQPLTVILGKGVSNHITKAEAEKRAAHEEKMRGNTDKIHPPSYLLKKQKEEFNELAEELMKLGIFSNLDIDTLGFYIEARTNWQKLGPVIRKLNPIRDLEEFTKLNRTRKQLSDECRAYASDLGLNITSRLKLVIPPPPETEKTAAEKRFSSRL</sequence>